<dbReference type="EMBL" id="MT141265">
    <property type="protein sequence ID" value="QJA57283.1"/>
    <property type="molecule type" value="Genomic_DNA"/>
</dbReference>
<name>A0A6M3IIS6_9ZZZZ</name>
<dbReference type="PANTHER" id="PTHR43861">
    <property type="entry name" value="TRANS-ACONITATE 2-METHYLTRANSFERASE-RELATED"/>
    <property type="match status" value="1"/>
</dbReference>
<evidence type="ECO:0000313" key="1">
    <source>
        <dbReference type="EMBL" id="QJA57283.1"/>
    </source>
</evidence>
<accession>A0A6M3IIS6</accession>
<proteinExistence type="predicted"/>
<dbReference type="SUPFAM" id="SSF53335">
    <property type="entry name" value="S-adenosyl-L-methionine-dependent methyltransferases"/>
    <property type="match status" value="1"/>
</dbReference>
<dbReference type="GO" id="GO:0032259">
    <property type="term" value="P:methylation"/>
    <property type="evidence" value="ECO:0007669"/>
    <property type="project" value="UniProtKB-KW"/>
</dbReference>
<dbReference type="Pfam" id="PF13489">
    <property type="entry name" value="Methyltransf_23"/>
    <property type="match status" value="1"/>
</dbReference>
<reference evidence="1" key="1">
    <citation type="submission" date="2020-03" db="EMBL/GenBank/DDBJ databases">
        <title>The deep terrestrial virosphere.</title>
        <authorList>
            <person name="Holmfeldt K."/>
            <person name="Nilsson E."/>
            <person name="Simone D."/>
            <person name="Lopez-Fernandez M."/>
            <person name="Wu X."/>
            <person name="de Brujin I."/>
            <person name="Lundin D."/>
            <person name="Andersson A."/>
            <person name="Bertilsson S."/>
            <person name="Dopson M."/>
        </authorList>
    </citation>
    <scope>NUCLEOTIDE SEQUENCE</scope>
    <source>
        <strain evidence="1">MM415B01667</strain>
    </source>
</reference>
<gene>
    <name evidence="1" type="ORF">MM415B01667_0009</name>
</gene>
<keyword evidence="1" id="KW-0808">Transferase</keyword>
<dbReference type="AlphaFoldDB" id="A0A6M3IIS6"/>
<protein>
    <submittedName>
        <fullName evidence="1">Putative methyltransferase</fullName>
    </submittedName>
</protein>
<keyword evidence="1" id="KW-0489">Methyltransferase</keyword>
<dbReference type="CDD" id="cd02440">
    <property type="entry name" value="AdoMet_MTases"/>
    <property type="match status" value="1"/>
</dbReference>
<organism evidence="1">
    <name type="scientific">viral metagenome</name>
    <dbReference type="NCBI Taxonomy" id="1070528"/>
    <lineage>
        <taxon>unclassified sequences</taxon>
        <taxon>metagenomes</taxon>
        <taxon>organismal metagenomes</taxon>
    </lineage>
</organism>
<sequence>MSIKCSLCNNSLEDSKIVVTKKDIRHNCYGKNKVIVKCSKCGLIQLIPQWTEEELKKIYEGYYKKEDFKGYIYKPRDYPLYIDKYLIRGDNILEIGCGKGENVYRLKRLGYDVLGIDKDNNVCDEHFIHNLDAKELKKKQYKNKFDVIYGIHLLEHIENPREFFDICYYSLKKYGRLILELPNIDEPLLTIYKNKAFSKFYYRPDHLFFYNKDTLFPMLLSSDFVHGNIILKQQYGLWNHLNWLFRNKPSNINYNIPLLDSIYKFILTKILKKSDTLLVILEKKIDNNSLEHPDRLIDDRGKHYYRVEHNHD</sequence>
<dbReference type="InterPro" id="IPR029063">
    <property type="entry name" value="SAM-dependent_MTases_sf"/>
</dbReference>
<dbReference type="PANTHER" id="PTHR43861:SF6">
    <property type="entry name" value="METHYLTRANSFERASE TYPE 11"/>
    <property type="match status" value="1"/>
</dbReference>
<dbReference type="Gene3D" id="3.40.50.150">
    <property type="entry name" value="Vaccinia Virus protein VP39"/>
    <property type="match status" value="1"/>
</dbReference>
<dbReference type="GO" id="GO:0008168">
    <property type="term" value="F:methyltransferase activity"/>
    <property type="evidence" value="ECO:0007669"/>
    <property type="project" value="UniProtKB-KW"/>
</dbReference>